<proteinExistence type="predicted"/>
<dbReference type="Proteomes" id="UP000237105">
    <property type="component" value="Unassembled WGS sequence"/>
</dbReference>
<dbReference type="OrthoDB" id="10296773at2759"/>
<sequence>MDHQVFNQFGKTQNENGMKIEEYPFLDQLWAVGSELGFGWVRPVQNPAQKVKRGLIVGIAEVGLPFSGELTLQALEKLRISGMKLRDHLIATSLEHEEEEALELGVLRLRRVEIRQDSVPASELSGGHKGPCKKVLLLNLADVKQDRETLPVE</sequence>
<name>A0A2P5DA41_PARAD</name>
<evidence type="ECO:0000313" key="1">
    <source>
        <dbReference type="EMBL" id="PON70164.1"/>
    </source>
</evidence>
<accession>A0A2P5DA41</accession>
<protein>
    <submittedName>
        <fullName evidence="1">Uncharacterized protein</fullName>
    </submittedName>
</protein>
<comment type="caution">
    <text evidence="1">The sequence shown here is derived from an EMBL/GenBank/DDBJ whole genome shotgun (WGS) entry which is preliminary data.</text>
</comment>
<evidence type="ECO:0000313" key="2">
    <source>
        <dbReference type="Proteomes" id="UP000237105"/>
    </source>
</evidence>
<dbReference type="AlphaFoldDB" id="A0A2P5DA41"/>
<gene>
    <name evidence="1" type="ORF">PanWU01x14_083390</name>
</gene>
<dbReference type="EMBL" id="JXTB01000052">
    <property type="protein sequence ID" value="PON70164.1"/>
    <property type="molecule type" value="Genomic_DNA"/>
</dbReference>
<keyword evidence="2" id="KW-1185">Reference proteome</keyword>
<organism evidence="1 2">
    <name type="scientific">Parasponia andersonii</name>
    <name type="common">Sponia andersonii</name>
    <dbReference type="NCBI Taxonomy" id="3476"/>
    <lineage>
        <taxon>Eukaryota</taxon>
        <taxon>Viridiplantae</taxon>
        <taxon>Streptophyta</taxon>
        <taxon>Embryophyta</taxon>
        <taxon>Tracheophyta</taxon>
        <taxon>Spermatophyta</taxon>
        <taxon>Magnoliopsida</taxon>
        <taxon>eudicotyledons</taxon>
        <taxon>Gunneridae</taxon>
        <taxon>Pentapetalae</taxon>
        <taxon>rosids</taxon>
        <taxon>fabids</taxon>
        <taxon>Rosales</taxon>
        <taxon>Cannabaceae</taxon>
        <taxon>Parasponia</taxon>
    </lineage>
</organism>
<reference evidence="2" key="1">
    <citation type="submission" date="2016-06" db="EMBL/GenBank/DDBJ databases">
        <title>Parallel loss of symbiosis genes in relatives of nitrogen-fixing non-legume Parasponia.</title>
        <authorList>
            <person name="Van Velzen R."/>
            <person name="Holmer R."/>
            <person name="Bu F."/>
            <person name="Rutten L."/>
            <person name="Van Zeijl A."/>
            <person name="Liu W."/>
            <person name="Santuari L."/>
            <person name="Cao Q."/>
            <person name="Sharma T."/>
            <person name="Shen D."/>
            <person name="Roswanjaya Y."/>
            <person name="Wardhani T."/>
            <person name="Kalhor M.S."/>
            <person name="Jansen J."/>
            <person name="Van den Hoogen J."/>
            <person name="Gungor B."/>
            <person name="Hartog M."/>
            <person name="Hontelez J."/>
            <person name="Verver J."/>
            <person name="Yang W.-C."/>
            <person name="Schijlen E."/>
            <person name="Repin R."/>
            <person name="Schilthuizen M."/>
            <person name="Schranz E."/>
            <person name="Heidstra R."/>
            <person name="Miyata K."/>
            <person name="Fedorova E."/>
            <person name="Kohlen W."/>
            <person name="Bisseling T."/>
            <person name="Smit S."/>
            <person name="Geurts R."/>
        </authorList>
    </citation>
    <scope>NUCLEOTIDE SEQUENCE [LARGE SCALE GENOMIC DNA]</scope>
    <source>
        <strain evidence="2">cv. WU1-14</strain>
    </source>
</reference>